<dbReference type="PANTHER" id="PTHR35101">
    <property type="entry name" value="OS02G0162600 PROTEIN"/>
    <property type="match status" value="1"/>
</dbReference>
<feature type="region of interest" description="Disordered" evidence="1">
    <location>
        <begin position="36"/>
        <end position="80"/>
    </location>
</feature>
<organism evidence="2">
    <name type="scientific">Musa acuminata</name>
    <name type="common">Banana</name>
    <name type="synonym">Musa cavendishii</name>
    <dbReference type="NCBI Taxonomy" id="4641"/>
    <lineage>
        <taxon>Eukaryota</taxon>
        <taxon>Viridiplantae</taxon>
        <taxon>Streptophyta</taxon>
        <taxon>Embryophyta</taxon>
        <taxon>Tracheophyta</taxon>
        <taxon>Spermatophyta</taxon>
        <taxon>Magnoliopsida</taxon>
        <taxon>Liliopsida</taxon>
        <taxon>Zingiberales</taxon>
        <taxon>Musaceae</taxon>
        <taxon>Musa</taxon>
    </lineage>
</organism>
<feature type="compositionally biased region" description="Low complexity" evidence="1">
    <location>
        <begin position="45"/>
        <end position="58"/>
    </location>
</feature>
<protein>
    <submittedName>
        <fullName evidence="2">Uncharacterized protein</fullName>
    </submittedName>
</protein>
<sequence length="128" mass="14148">MTGKARALGRYVMEAAPPQVVSPVRYRVAKILDTIAEEERETDEASSSSSSSSTSSASWPVHHHRRNPRTEMKPACDDALESPWLSNESIRESGDSMTIHYATSTVCDFLSQSSKFCLLEKGYFGGEE</sequence>
<proteinExistence type="predicted"/>
<name>Q1EPI2_MUSAC</name>
<evidence type="ECO:0000256" key="1">
    <source>
        <dbReference type="SAM" id="MobiDB-lite"/>
    </source>
</evidence>
<dbReference type="PANTHER" id="PTHR35101:SF12">
    <property type="entry name" value="OS02G0162600 PROTEIN"/>
    <property type="match status" value="1"/>
</dbReference>
<dbReference type="AlphaFoldDB" id="Q1EPI2"/>
<reference evidence="2" key="1">
    <citation type="submission" date="2006-05" db="EMBL/GenBank/DDBJ databases">
        <authorList>
            <person name="Ciampi A.Y."/>
            <person name="Santos C.M.R."/>
            <person name="da Silva F.R."/>
            <person name="Pappas G.J. Jr"/>
            <person name="Ronning C.M."/>
            <person name="Cheung F."/>
            <person name="Haas B.J."/>
            <person name="Piffanelli P."/>
            <person name="Town C.D."/>
            <person name="Miller R.N.G."/>
            <person name="Souza M.T. Jr."/>
        </authorList>
    </citation>
    <scope>NUCLEOTIDE SEQUENCE</scope>
</reference>
<dbReference type="EMBL" id="AC186747">
    <property type="protein sequence ID" value="ABF69975.1"/>
    <property type="molecule type" value="Genomic_DNA"/>
</dbReference>
<gene>
    <name evidence="2" type="ORF">MA4_106O17.12</name>
</gene>
<evidence type="ECO:0000313" key="2">
    <source>
        <dbReference type="EMBL" id="ABF69975.1"/>
    </source>
</evidence>
<accession>Q1EPI2</accession>